<reference evidence="8" key="1">
    <citation type="submission" date="2015-05" db="EMBL/GenBank/DDBJ databases">
        <authorList>
            <person name="Fogelqvist Johan"/>
        </authorList>
    </citation>
    <scope>NUCLEOTIDE SEQUENCE [LARGE SCALE GENOMIC DNA]</scope>
</reference>
<comment type="subcellular location">
    <subcellularLocation>
        <location evidence="1">Membrane</location>
        <topology evidence="1">Multi-pass membrane protein</topology>
    </subcellularLocation>
</comment>
<evidence type="ECO:0000256" key="3">
    <source>
        <dbReference type="ARBA" id="ARBA00022989"/>
    </source>
</evidence>
<keyword evidence="3 6" id="KW-1133">Transmembrane helix</keyword>
<name>A0A0G4LSN2_VERLO</name>
<dbReference type="GO" id="GO:0005351">
    <property type="term" value="F:carbohydrate:proton symporter activity"/>
    <property type="evidence" value="ECO:0007669"/>
    <property type="project" value="TreeGrafter"/>
</dbReference>
<evidence type="ECO:0000256" key="6">
    <source>
        <dbReference type="SAM" id="Phobius"/>
    </source>
</evidence>
<evidence type="ECO:0000313" key="8">
    <source>
        <dbReference type="Proteomes" id="UP000045706"/>
    </source>
</evidence>
<dbReference type="PANTHER" id="PTHR48022:SF53">
    <property type="entry name" value="ALPHA-GLUCOSIDE TRANSPORTER, PUTATIVE (AFU_ORTHOLOGUE AFUA_3G01700)-RELATED"/>
    <property type="match status" value="1"/>
</dbReference>
<proteinExistence type="predicted"/>
<evidence type="ECO:0000256" key="4">
    <source>
        <dbReference type="ARBA" id="ARBA00023136"/>
    </source>
</evidence>
<dbReference type="EMBL" id="CVQI01017113">
    <property type="protein sequence ID" value="CRK25012.1"/>
    <property type="molecule type" value="Genomic_DNA"/>
</dbReference>
<keyword evidence="2 6" id="KW-0812">Transmembrane</keyword>
<dbReference type="Pfam" id="PF00083">
    <property type="entry name" value="Sugar_tr"/>
    <property type="match status" value="1"/>
</dbReference>
<evidence type="ECO:0000256" key="5">
    <source>
        <dbReference type="SAM" id="MobiDB-lite"/>
    </source>
</evidence>
<dbReference type="Gene3D" id="1.20.1250.20">
    <property type="entry name" value="MFS general substrate transporter like domains"/>
    <property type="match status" value="1"/>
</dbReference>
<protein>
    <recommendedName>
        <fullName evidence="9">Major facilitator superfamily (MFS) profile domain-containing protein</fullName>
    </recommendedName>
</protein>
<dbReference type="InterPro" id="IPR005828">
    <property type="entry name" value="MFS_sugar_transport-like"/>
</dbReference>
<dbReference type="Proteomes" id="UP000045706">
    <property type="component" value="Unassembled WGS sequence"/>
</dbReference>
<dbReference type="PANTHER" id="PTHR48022">
    <property type="entry name" value="PLASTIDIC GLUCOSE TRANSPORTER 4"/>
    <property type="match status" value="1"/>
</dbReference>
<dbReference type="SUPFAM" id="SSF103473">
    <property type="entry name" value="MFS general substrate transporter"/>
    <property type="match status" value="1"/>
</dbReference>
<sequence>MRGYLTAWVSMCWGAGSFLATGVLRGSLNLKGDAGWRVPYGLQWVWVPPLLLVGFLAPESPWYLIRRNRIEDAEKSLALGCPLSRSPCALTEPTATTTARRRRSPPPRPSRTSSEPRRLLGRRSPPCTRSDWLISSHRDNGRKSTCWRR</sequence>
<gene>
    <name evidence="7" type="ORF">BN1723_013451</name>
</gene>
<evidence type="ECO:0000313" key="7">
    <source>
        <dbReference type="EMBL" id="CRK25012.1"/>
    </source>
</evidence>
<feature type="transmembrane region" description="Helical" evidence="6">
    <location>
        <begin position="44"/>
        <end position="65"/>
    </location>
</feature>
<organism evidence="7 8">
    <name type="scientific">Verticillium longisporum</name>
    <name type="common">Verticillium dahliae var. longisporum</name>
    <dbReference type="NCBI Taxonomy" id="100787"/>
    <lineage>
        <taxon>Eukaryota</taxon>
        <taxon>Fungi</taxon>
        <taxon>Dikarya</taxon>
        <taxon>Ascomycota</taxon>
        <taxon>Pezizomycotina</taxon>
        <taxon>Sordariomycetes</taxon>
        <taxon>Hypocreomycetidae</taxon>
        <taxon>Glomerellales</taxon>
        <taxon>Plectosphaerellaceae</taxon>
        <taxon>Verticillium</taxon>
    </lineage>
</organism>
<dbReference type="InterPro" id="IPR050360">
    <property type="entry name" value="MFS_Sugar_Transporters"/>
</dbReference>
<evidence type="ECO:0008006" key="9">
    <source>
        <dbReference type="Google" id="ProtNLM"/>
    </source>
</evidence>
<dbReference type="InterPro" id="IPR036259">
    <property type="entry name" value="MFS_trans_sf"/>
</dbReference>
<evidence type="ECO:0000256" key="2">
    <source>
        <dbReference type="ARBA" id="ARBA00022692"/>
    </source>
</evidence>
<dbReference type="GO" id="GO:0016020">
    <property type="term" value="C:membrane"/>
    <property type="evidence" value="ECO:0007669"/>
    <property type="project" value="UniProtKB-SubCell"/>
</dbReference>
<feature type="region of interest" description="Disordered" evidence="5">
    <location>
        <begin position="83"/>
        <end position="149"/>
    </location>
</feature>
<dbReference type="AlphaFoldDB" id="A0A0G4LSN2"/>
<evidence type="ECO:0000256" key="1">
    <source>
        <dbReference type="ARBA" id="ARBA00004141"/>
    </source>
</evidence>
<accession>A0A0G4LSN2</accession>
<keyword evidence="4 6" id="KW-0472">Membrane</keyword>